<feature type="non-terminal residue" evidence="2">
    <location>
        <position position="1"/>
    </location>
</feature>
<feature type="region of interest" description="Disordered" evidence="1">
    <location>
        <begin position="234"/>
        <end position="273"/>
    </location>
</feature>
<organism evidence="2 3">
    <name type="scientific">Rhizophagus irregularis (strain DAOM 181602 / DAOM 197198 / MUCL 43194)</name>
    <name type="common">Arbuscular mycorrhizal fungus</name>
    <name type="synonym">Glomus intraradices</name>
    <dbReference type="NCBI Taxonomy" id="747089"/>
    <lineage>
        <taxon>Eukaryota</taxon>
        <taxon>Fungi</taxon>
        <taxon>Fungi incertae sedis</taxon>
        <taxon>Mucoromycota</taxon>
        <taxon>Glomeromycotina</taxon>
        <taxon>Glomeromycetes</taxon>
        <taxon>Glomerales</taxon>
        <taxon>Glomeraceae</taxon>
        <taxon>Rhizophagus</taxon>
    </lineage>
</organism>
<protein>
    <submittedName>
        <fullName evidence="2">Uncharacterized protein</fullName>
    </submittedName>
</protein>
<keyword evidence="3" id="KW-1185">Reference proteome</keyword>
<feature type="region of interest" description="Disordered" evidence="1">
    <location>
        <begin position="348"/>
        <end position="390"/>
    </location>
</feature>
<evidence type="ECO:0000313" key="2">
    <source>
        <dbReference type="EMBL" id="POG58915.1"/>
    </source>
</evidence>
<feature type="compositionally biased region" description="Polar residues" evidence="1">
    <location>
        <begin position="454"/>
        <end position="464"/>
    </location>
</feature>
<feature type="compositionally biased region" description="Basic and acidic residues" evidence="1">
    <location>
        <begin position="1"/>
        <end position="11"/>
    </location>
</feature>
<evidence type="ECO:0000313" key="3">
    <source>
        <dbReference type="Proteomes" id="UP000018888"/>
    </source>
</evidence>
<feature type="region of interest" description="Disordered" evidence="1">
    <location>
        <begin position="413"/>
        <end position="478"/>
    </location>
</feature>
<feature type="compositionally biased region" description="Polar residues" evidence="1">
    <location>
        <begin position="355"/>
        <end position="378"/>
    </location>
</feature>
<feature type="compositionally biased region" description="Basic and acidic residues" evidence="1">
    <location>
        <begin position="438"/>
        <end position="452"/>
    </location>
</feature>
<accession>A0A2P4P0K8</accession>
<feature type="compositionally biased region" description="Basic and acidic residues" evidence="1">
    <location>
        <begin position="256"/>
        <end position="273"/>
    </location>
</feature>
<feature type="non-terminal residue" evidence="2">
    <location>
        <position position="478"/>
    </location>
</feature>
<feature type="region of interest" description="Disordered" evidence="1">
    <location>
        <begin position="84"/>
        <end position="109"/>
    </location>
</feature>
<dbReference type="EMBL" id="AUPC02000487">
    <property type="protein sequence ID" value="POG58915.1"/>
    <property type="molecule type" value="Genomic_DNA"/>
</dbReference>
<evidence type="ECO:0000256" key="1">
    <source>
        <dbReference type="SAM" id="MobiDB-lite"/>
    </source>
</evidence>
<gene>
    <name evidence="2" type="ORF">GLOIN_2v1726679</name>
</gene>
<feature type="compositionally biased region" description="Basic and acidic residues" evidence="1">
    <location>
        <begin position="469"/>
        <end position="478"/>
    </location>
</feature>
<feature type="region of interest" description="Disordered" evidence="1">
    <location>
        <begin position="1"/>
        <end position="23"/>
    </location>
</feature>
<reference evidence="2 3" key="1">
    <citation type="journal article" date="2013" name="Proc. Natl. Acad. Sci. U.S.A.">
        <title>Genome of an arbuscular mycorrhizal fungus provides insight into the oldest plant symbiosis.</title>
        <authorList>
            <person name="Tisserant E."/>
            <person name="Malbreil M."/>
            <person name="Kuo A."/>
            <person name="Kohler A."/>
            <person name="Symeonidi A."/>
            <person name="Balestrini R."/>
            <person name="Charron P."/>
            <person name="Duensing N."/>
            <person name="Frei Dit Frey N."/>
            <person name="Gianinazzi-Pearson V."/>
            <person name="Gilbert L.B."/>
            <person name="Handa Y."/>
            <person name="Herr J.R."/>
            <person name="Hijri M."/>
            <person name="Koul R."/>
            <person name="Kawaguchi M."/>
            <person name="Krajinski F."/>
            <person name="Lammers P.J."/>
            <person name="Masclaux F.G."/>
            <person name="Murat C."/>
            <person name="Morin E."/>
            <person name="Ndikumana S."/>
            <person name="Pagni M."/>
            <person name="Petitpierre D."/>
            <person name="Requena N."/>
            <person name="Rosikiewicz P."/>
            <person name="Riley R."/>
            <person name="Saito K."/>
            <person name="San Clemente H."/>
            <person name="Shapiro H."/>
            <person name="van Tuinen D."/>
            <person name="Becard G."/>
            <person name="Bonfante P."/>
            <person name="Paszkowski U."/>
            <person name="Shachar-Hill Y.Y."/>
            <person name="Tuskan G.A."/>
            <person name="Young P.W."/>
            <person name="Sanders I.R."/>
            <person name="Henrissat B."/>
            <person name="Rensing S.A."/>
            <person name="Grigoriev I.V."/>
            <person name="Corradi N."/>
            <person name="Roux C."/>
            <person name="Martin F."/>
        </authorList>
    </citation>
    <scope>NUCLEOTIDE SEQUENCE [LARGE SCALE GENOMIC DNA]</scope>
    <source>
        <strain evidence="2 3">DAOM 197198</strain>
    </source>
</reference>
<reference evidence="2 3" key="2">
    <citation type="journal article" date="2018" name="New Phytol.">
        <title>High intraspecific genome diversity in the model arbuscular mycorrhizal symbiont Rhizophagus irregularis.</title>
        <authorList>
            <person name="Chen E.C.H."/>
            <person name="Morin E."/>
            <person name="Beaudet D."/>
            <person name="Noel J."/>
            <person name="Yildirir G."/>
            <person name="Ndikumana S."/>
            <person name="Charron P."/>
            <person name="St-Onge C."/>
            <person name="Giorgi J."/>
            <person name="Kruger M."/>
            <person name="Marton T."/>
            <person name="Ropars J."/>
            <person name="Grigoriev I.V."/>
            <person name="Hainaut M."/>
            <person name="Henrissat B."/>
            <person name="Roux C."/>
            <person name="Martin F."/>
            <person name="Corradi N."/>
        </authorList>
    </citation>
    <scope>NUCLEOTIDE SEQUENCE [LARGE SCALE GENOMIC DNA]</scope>
    <source>
        <strain evidence="2 3">DAOM 197198</strain>
    </source>
</reference>
<dbReference type="VEuPathDB" id="FungiDB:RhiirFUN_019313"/>
<dbReference type="Proteomes" id="UP000018888">
    <property type="component" value="Unassembled WGS sequence"/>
</dbReference>
<proteinExistence type="predicted"/>
<comment type="caution">
    <text evidence="2">The sequence shown here is derived from an EMBL/GenBank/DDBJ whole genome shotgun (WGS) entry which is preliminary data.</text>
</comment>
<sequence length="478" mass="54629">HSLSSDSEKSKISSSGHSRYSIEHDLPSINGSLLISRNQLRKSKLSEIKESEPQNSKKIFSKKDRIGSTLLFEKLRDKPLKDKSLNIDHCNQKNRKSSKKEKNISKADRRKSCKRVDSLLASSQIMQVRIHEINDLFIKILRFYILLYILLNQQNWSSDKLGTNRVTVITLIMTFLNSLYKNFFSFDILLYTTFQLRSDNKAGLGIFNKGKASEKIKTKGVPDLVFSEIDFLNSNPSRKRRNQNEDNSGQKNGSRRKSDLQDKTRDTDETSSVHDSACCKDYKSKVASLSESFHDLLDEKSISSNNCSNASYSLANKKTGCSPEYNHVDKMSELQDEQNIISSHFIDEQKKESSKYTSSHSDIHSLSNNNGCTNSPESFQKRRSRKDKLVTSSYFASNNIKYNQTEREDNPFLNQSVESSPKPCSPVVDTNKQGIYQKDSKVEETAPKHEYESLSVQEKMTNDNMELDNDSKRLPVDE</sequence>
<name>A0A2P4P0K8_RHIID</name>
<dbReference type="AlphaFoldDB" id="A0A2P4P0K8"/>